<evidence type="ECO:0000313" key="2">
    <source>
        <dbReference type="Proteomes" id="UP000321424"/>
    </source>
</evidence>
<name>A0A511ME17_9NOCA</name>
<dbReference type="EMBL" id="BJXA01000013">
    <property type="protein sequence ID" value="GEM38066.1"/>
    <property type="molecule type" value="Genomic_DNA"/>
</dbReference>
<dbReference type="Pfam" id="PF19730">
    <property type="entry name" value="DUF6221"/>
    <property type="match status" value="1"/>
</dbReference>
<comment type="caution">
    <text evidence="1">The sequence shown here is derived from an EMBL/GenBank/DDBJ whole genome shotgun (WGS) entry which is preliminary data.</text>
</comment>
<gene>
    <name evidence="1" type="ORF">NN4_25850</name>
</gene>
<dbReference type="AlphaFoldDB" id="A0A511ME17"/>
<organism evidence="1 2">
    <name type="scientific">Nocardia ninae NBRC 108245</name>
    <dbReference type="NCBI Taxonomy" id="1210091"/>
    <lineage>
        <taxon>Bacteria</taxon>
        <taxon>Bacillati</taxon>
        <taxon>Actinomycetota</taxon>
        <taxon>Actinomycetes</taxon>
        <taxon>Mycobacteriales</taxon>
        <taxon>Nocardiaceae</taxon>
        <taxon>Nocardia</taxon>
    </lineage>
</organism>
<dbReference type="InterPro" id="IPR046193">
    <property type="entry name" value="DUF6221"/>
</dbReference>
<dbReference type="RefSeq" id="WP_147130119.1">
    <property type="nucleotide sequence ID" value="NZ_BJXA01000013.1"/>
</dbReference>
<dbReference type="Proteomes" id="UP000321424">
    <property type="component" value="Unassembled WGS sequence"/>
</dbReference>
<proteinExistence type="predicted"/>
<sequence length="120" mass="13902">MKSLAHFVRARILDDEAEARAAEHRGGQGPWSSRRILAECAAKRAVLAALERDHKKKAEEDDWSWLDEEAAFSWLFGDSKADESKKLAKEILRALAQPYADHPDYQQDWFASPRRIRRPW</sequence>
<evidence type="ECO:0000313" key="1">
    <source>
        <dbReference type="EMBL" id="GEM38066.1"/>
    </source>
</evidence>
<protein>
    <submittedName>
        <fullName evidence="1">Uncharacterized protein</fullName>
    </submittedName>
</protein>
<accession>A0A511ME17</accession>
<keyword evidence="2" id="KW-1185">Reference proteome</keyword>
<reference evidence="1 2" key="1">
    <citation type="submission" date="2019-07" db="EMBL/GenBank/DDBJ databases">
        <title>Whole genome shotgun sequence of Nocardia ninae NBRC 108245.</title>
        <authorList>
            <person name="Hosoyama A."/>
            <person name="Uohara A."/>
            <person name="Ohji S."/>
            <person name="Ichikawa N."/>
        </authorList>
    </citation>
    <scope>NUCLEOTIDE SEQUENCE [LARGE SCALE GENOMIC DNA]</scope>
    <source>
        <strain evidence="1 2">NBRC 108245</strain>
    </source>
</reference>
<dbReference type="OrthoDB" id="4290974at2"/>